<dbReference type="Proteomes" id="UP000650467">
    <property type="component" value="Unassembled WGS sequence"/>
</dbReference>
<feature type="transmembrane region" description="Helical" evidence="2">
    <location>
        <begin position="97"/>
        <end position="118"/>
    </location>
</feature>
<name>A0A835SKI0_CHLIN</name>
<feature type="chain" id="PRO_5032635970" evidence="3">
    <location>
        <begin position="22"/>
        <end position="406"/>
    </location>
</feature>
<feature type="transmembrane region" description="Helical" evidence="2">
    <location>
        <begin position="306"/>
        <end position="323"/>
    </location>
</feature>
<dbReference type="InterPro" id="IPR004710">
    <property type="entry name" value="Bilac:Na_transpt"/>
</dbReference>
<reference evidence="4" key="1">
    <citation type="journal article" date="2020" name="bioRxiv">
        <title>Comparative genomics of Chlamydomonas.</title>
        <authorList>
            <person name="Craig R.J."/>
            <person name="Hasan A.R."/>
            <person name="Ness R.W."/>
            <person name="Keightley P.D."/>
        </authorList>
    </citation>
    <scope>NUCLEOTIDE SEQUENCE</scope>
    <source>
        <strain evidence="4">SAG 7.73</strain>
    </source>
</reference>
<evidence type="ECO:0000256" key="1">
    <source>
        <dbReference type="SAM" id="MobiDB-lite"/>
    </source>
</evidence>
<proteinExistence type="predicted"/>
<organism evidence="4 5">
    <name type="scientific">Chlamydomonas incerta</name>
    <dbReference type="NCBI Taxonomy" id="51695"/>
    <lineage>
        <taxon>Eukaryota</taxon>
        <taxon>Viridiplantae</taxon>
        <taxon>Chlorophyta</taxon>
        <taxon>core chlorophytes</taxon>
        <taxon>Chlorophyceae</taxon>
        <taxon>CS clade</taxon>
        <taxon>Chlamydomonadales</taxon>
        <taxon>Chlamydomonadaceae</taxon>
        <taxon>Chlamydomonas</taxon>
    </lineage>
</organism>
<feature type="transmembrane region" description="Helical" evidence="2">
    <location>
        <begin position="130"/>
        <end position="149"/>
    </location>
</feature>
<feature type="transmembrane region" description="Helical" evidence="2">
    <location>
        <begin position="273"/>
        <end position="294"/>
    </location>
</feature>
<protein>
    <submittedName>
        <fullName evidence="4">Uncharacterized protein</fullName>
    </submittedName>
</protein>
<evidence type="ECO:0000256" key="2">
    <source>
        <dbReference type="SAM" id="Phobius"/>
    </source>
</evidence>
<dbReference type="PANTHER" id="PTHR10361:SF30">
    <property type="entry name" value="SODIUM_METABOLITE COTRANSPORTER BASS6, CHLOROPLASTIC-RELATED"/>
    <property type="match status" value="1"/>
</dbReference>
<keyword evidence="2" id="KW-0472">Membrane</keyword>
<feature type="transmembrane region" description="Helical" evidence="2">
    <location>
        <begin position="207"/>
        <end position="226"/>
    </location>
</feature>
<evidence type="ECO:0000313" key="4">
    <source>
        <dbReference type="EMBL" id="KAG2428768.1"/>
    </source>
</evidence>
<dbReference type="InterPro" id="IPR038770">
    <property type="entry name" value="Na+/solute_symporter_sf"/>
</dbReference>
<gene>
    <name evidence="4" type="ORF">HXX76_011469</name>
</gene>
<dbReference type="Gene3D" id="1.20.1530.20">
    <property type="match status" value="1"/>
</dbReference>
<feature type="region of interest" description="Disordered" evidence="1">
    <location>
        <begin position="386"/>
        <end position="406"/>
    </location>
</feature>
<feature type="signal peptide" evidence="3">
    <location>
        <begin position="1"/>
        <end position="21"/>
    </location>
</feature>
<accession>A0A835SKI0</accession>
<keyword evidence="5" id="KW-1185">Reference proteome</keyword>
<keyword evidence="2" id="KW-1133">Transmembrane helix</keyword>
<feature type="transmembrane region" description="Helical" evidence="2">
    <location>
        <begin position="68"/>
        <end position="91"/>
    </location>
</feature>
<keyword evidence="2" id="KW-0812">Transmembrane</keyword>
<dbReference type="EMBL" id="JAEHOC010000033">
    <property type="protein sequence ID" value="KAG2428768.1"/>
    <property type="molecule type" value="Genomic_DNA"/>
</dbReference>
<dbReference type="PANTHER" id="PTHR10361">
    <property type="entry name" value="SODIUM-BILE ACID COTRANSPORTER"/>
    <property type="match status" value="1"/>
</dbReference>
<dbReference type="OrthoDB" id="535341at2759"/>
<comment type="caution">
    <text evidence="4">The sequence shown here is derived from an EMBL/GenBank/DDBJ whole genome shotgun (WGS) entry which is preliminary data.</text>
</comment>
<evidence type="ECO:0000256" key="3">
    <source>
        <dbReference type="SAM" id="SignalP"/>
    </source>
</evidence>
<dbReference type="AlphaFoldDB" id="A0A835SKI0"/>
<feature type="transmembrane region" description="Helical" evidence="2">
    <location>
        <begin position="238"/>
        <end position="261"/>
    </location>
</feature>
<sequence>MASSVWPLLFALCLTAGVATALLYPQYLDHIQLDANVTLGLACFFLGLSCNAAKLVDLFGTPLGLGNLAFSSFNGTFVWPALGLAATAMTVQSGLPFAVAVGLALLAACPVGGPSNAVNVHNAGGSLEASVLLCAVSTPAALITFPYAFHHFVLFLLDQPLVDDASGGSDAAAAAAEVELRAHLKAAAGAAGGTVTPAVMAAIRNHALFSAALPIALGAALSAAVLPQRLATQAHRFGPMAAASMIVLTCVPKTAANAAAVAVAGPEVVGCVAALHLAALVLGYLIPAGVGAPARTCRTSAFQTSMRNPALGLMLAAALFGATPHFPLVAAPCIISIFIQNTLGAWSALASGLRARWGPPERPLSEQGTPLSPRALHTQSKEAILKQPTFRRLSNPPAFNDYDKED</sequence>
<keyword evidence="3" id="KW-0732">Signal</keyword>
<feature type="transmembrane region" description="Helical" evidence="2">
    <location>
        <begin position="37"/>
        <end position="56"/>
    </location>
</feature>
<evidence type="ECO:0000313" key="5">
    <source>
        <dbReference type="Proteomes" id="UP000650467"/>
    </source>
</evidence>